<comment type="caution">
    <text evidence="2">The sequence shown here is derived from an EMBL/GenBank/DDBJ whole genome shotgun (WGS) entry which is preliminary data.</text>
</comment>
<dbReference type="Pfam" id="PF07969">
    <property type="entry name" value="Amidohydro_3"/>
    <property type="match status" value="1"/>
</dbReference>
<evidence type="ECO:0000259" key="1">
    <source>
        <dbReference type="Pfam" id="PF07969"/>
    </source>
</evidence>
<dbReference type="InterPro" id="IPR032466">
    <property type="entry name" value="Metal_Hydrolase"/>
</dbReference>
<dbReference type="Proteomes" id="UP000718281">
    <property type="component" value="Unassembled WGS sequence"/>
</dbReference>
<organism evidence="2 3">
    <name type="scientific">Candidatus Phosphoribacter hodrii</name>
    <dbReference type="NCBI Taxonomy" id="2953743"/>
    <lineage>
        <taxon>Bacteria</taxon>
        <taxon>Bacillati</taxon>
        <taxon>Actinomycetota</taxon>
        <taxon>Actinomycetes</taxon>
        <taxon>Micrococcales</taxon>
        <taxon>Dermatophilaceae</taxon>
        <taxon>Candidatus Phosphoribacter</taxon>
    </lineage>
</organism>
<dbReference type="PANTHER" id="PTHR43668">
    <property type="entry name" value="ALLANTOINASE"/>
    <property type="match status" value="1"/>
</dbReference>
<dbReference type="Gene3D" id="3.20.20.140">
    <property type="entry name" value="Metal-dependent hydrolases"/>
    <property type="match status" value="1"/>
</dbReference>
<dbReference type="AlphaFoldDB" id="A0A934X6J8"/>
<feature type="domain" description="Amidohydrolase 3" evidence="1">
    <location>
        <begin position="51"/>
        <end position="478"/>
    </location>
</feature>
<dbReference type="PANTHER" id="PTHR43668:SF2">
    <property type="entry name" value="ALLANTOINASE"/>
    <property type="match status" value="1"/>
</dbReference>
<dbReference type="InterPro" id="IPR050138">
    <property type="entry name" value="DHOase/Allantoinase_Hydrolase"/>
</dbReference>
<name>A0A934X6J8_9MICO</name>
<dbReference type="Gene3D" id="3.30.1490.130">
    <property type="entry name" value="D-aminoacylase. Domain 3"/>
    <property type="match status" value="1"/>
</dbReference>
<dbReference type="SUPFAM" id="SSF51338">
    <property type="entry name" value="Composite domain of metallo-dependent hydrolases"/>
    <property type="match status" value="1"/>
</dbReference>
<dbReference type="NCBIfam" id="NF006560">
    <property type="entry name" value="PRK09061.1"/>
    <property type="match status" value="1"/>
</dbReference>
<dbReference type="InterPro" id="IPR013108">
    <property type="entry name" value="Amidohydro_3"/>
</dbReference>
<gene>
    <name evidence="2" type="ORF">IPF40_14245</name>
</gene>
<proteinExistence type="predicted"/>
<dbReference type="Gene3D" id="2.30.40.10">
    <property type="entry name" value="Urease, subunit C, domain 1"/>
    <property type="match status" value="1"/>
</dbReference>
<dbReference type="InterPro" id="IPR011059">
    <property type="entry name" value="Metal-dep_hydrolase_composite"/>
</dbReference>
<dbReference type="InterPro" id="IPR023100">
    <property type="entry name" value="D-aminoacylase_insert_dom_sf"/>
</dbReference>
<reference evidence="2 3" key="1">
    <citation type="submission" date="2020-10" db="EMBL/GenBank/DDBJ databases">
        <title>Connecting structure to function with the recovery of over 1000 high-quality activated sludge metagenome-assembled genomes encoding full-length rRNA genes using long-read sequencing.</title>
        <authorList>
            <person name="Singleton C.M."/>
            <person name="Petriglieri F."/>
            <person name="Kristensen J.M."/>
            <person name="Kirkegaard R.H."/>
            <person name="Michaelsen T.Y."/>
            <person name="Andersen M.H."/>
            <person name="Karst S.M."/>
            <person name="Dueholm M.S."/>
            <person name="Nielsen P.H."/>
            <person name="Albertsen M."/>
        </authorList>
    </citation>
    <scope>NUCLEOTIDE SEQUENCE [LARGE SCALE GENOMIC DNA]</scope>
    <source>
        <strain evidence="2">AalE_18-Q3-R2-46_BAT3C.188</strain>
    </source>
</reference>
<dbReference type="SUPFAM" id="SSF51556">
    <property type="entry name" value="Metallo-dependent hydrolases"/>
    <property type="match status" value="1"/>
</dbReference>
<dbReference type="GO" id="GO:0006145">
    <property type="term" value="P:purine nucleobase catabolic process"/>
    <property type="evidence" value="ECO:0007669"/>
    <property type="project" value="TreeGrafter"/>
</dbReference>
<dbReference type="GO" id="GO:0004038">
    <property type="term" value="F:allantoinase activity"/>
    <property type="evidence" value="ECO:0007669"/>
    <property type="project" value="TreeGrafter"/>
</dbReference>
<dbReference type="GO" id="GO:0016811">
    <property type="term" value="F:hydrolase activity, acting on carbon-nitrogen (but not peptide) bonds, in linear amides"/>
    <property type="evidence" value="ECO:0007669"/>
    <property type="project" value="InterPro"/>
</dbReference>
<dbReference type="GO" id="GO:0005737">
    <property type="term" value="C:cytoplasm"/>
    <property type="evidence" value="ECO:0007669"/>
    <property type="project" value="TreeGrafter"/>
</dbReference>
<evidence type="ECO:0000313" key="3">
    <source>
        <dbReference type="Proteomes" id="UP000718281"/>
    </source>
</evidence>
<sequence>MSALVLSGGRVIDPGTGFDGLADVRIVDGRIASVTPLDDHSPRPAPAPDDRVIDVTGLVVGPGFIDLHSHVHSIAGMRLQAMDGVTTALDLESGLMPVAKGYADAAAAGRPLNYGFSASWGMARAVVHEGIVPTTDFHESLAMLGRTGWQRSSTPGELDRWLDVLRAEIADGALGIGVLLGYAPRSDPAEFVRVAALAAEAGVPTYTHVREIVESDPTTPIDGSEEIARAAGETGAAMHHCHVNSTSRRHIDRVLTSLGKAQAAGSRVTVECYPYGSGATGIGAAFLAPDKLSRWELEPRNIILVATGERIADERRLIEVRATQPGAECVVEFLDESRPDHVALLQRSLSFPDSIVASDAMPVTFLDGTWESTQWPLPEGGRTHPRTAGTYARSLRLMVRETGTWTWLEAFRRCSWLPARVLDDTTPDARRLGHLGVGADADVVVIDPSTVTDHATYADPTRPSEGIRHLLVGGIPVVLHGVMQEDLPGRPLRGTPR</sequence>
<evidence type="ECO:0000313" key="2">
    <source>
        <dbReference type="EMBL" id="MBK6302137.1"/>
    </source>
</evidence>
<dbReference type="EMBL" id="JADIXZ010000007">
    <property type="protein sequence ID" value="MBK6302137.1"/>
    <property type="molecule type" value="Genomic_DNA"/>
</dbReference>
<accession>A0A934X6J8</accession>
<protein>
    <submittedName>
        <fullName evidence="2">Amidohydrolase family protein</fullName>
    </submittedName>
</protein>